<dbReference type="Pfam" id="PF02130">
    <property type="entry name" value="YbeY"/>
    <property type="match status" value="1"/>
</dbReference>
<name>A0ABS3J1Y9_9HYPH</name>
<keyword evidence="7" id="KW-0963">Cytoplasm</keyword>
<evidence type="ECO:0000313" key="10">
    <source>
        <dbReference type="Proteomes" id="UP000664288"/>
    </source>
</evidence>
<organism evidence="9 10">
    <name type="scientific">Jiella sonneratiae</name>
    <dbReference type="NCBI Taxonomy" id="2816856"/>
    <lineage>
        <taxon>Bacteria</taxon>
        <taxon>Pseudomonadati</taxon>
        <taxon>Pseudomonadota</taxon>
        <taxon>Alphaproteobacteria</taxon>
        <taxon>Hyphomicrobiales</taxon>
        <taxon>Aurantimonadaceae</taxon>
        <taxon>Jiella</taxon>
    </lineage>
</organism>
<keyword evidence="6 7" id="KW-0862">Zinc</keyword>
<reference evidence="9 10" key="1">
    <citation type="submission" date="2021-03" db="EMBL/GenBank/DDBJ databases">
        <title>Whole genome sequence of Jiella sp. MQZ13P-4.</title>
        <authorList>
            <person name="Tuo L."/>
        </authorList>
    </citation>
    <scope>NUCLEOTIDE SEQUENCE [LARGE SCALE GENOMIC DNA]</scope>
    <source>
        <strain evidence="9 10">MQZ13P-4</strain>
    </source>
</reference>
<keyword evidence="7" id="KW-0690">Ribosome biogenesis</keyword>
<keyword evidence="2 7" id="KW-0540">Nuclease</keyword>
<evidence type="ECO:0000256" key="6">
    <source>
        <dbReference type="ARBA" id="ARBA00022833"/>
    </source>
</evidence>
<evidence type="ECO:0000256" key="3">
    <source>
        <dbReference type="ARBA" id="ARBA00022723"/>
    </source>
</evidence>
<dbReference type="PANTHER" id="PTHR46986">
    <property type="entry name" value="ENDORIBONUCLEASE YBEY, CHLOROPLASTIC"/>
    <property type="match status" value="1"/>
</dbReference>
<keyword evidence="5 7" id="KW-0378">Hydrolase</keyword>
<keyword evidence="4 7" id="KW-0255">Endonuclease</keyword>
<feature type="binding site" evidence="7">
    <location>
        <position position="173"/>
    </location>
    <ligand>
        <name>Zn(2+)</name>
        <dbReference type="ChEBI" id="CHEBI:29105"/>
        <note>catalytic</note>
    </ligand>
</feature>
<dbReference type="NCBIfam" id="TIGR00043">
    <property type="entry name" value="rRNA maturation RNase YbeY"/>
    <property type="match status" value="1"/>
</dbReference>
<evidence type="ECO:0000256" key="4">
    <source>
        <dbReference type="ARBA" id="ARBA00022759"/>
    </source>
</evidence>
<keyword evidence="3 7" id="KW-0479">Metal-binding</keyword>
<dbReference type="HAMAP" id="MF_00009">
    <property type="entry name" value="Endoribonucl_YbeY"/>
    <property type="match status" value="1"/>
</dbReference>
<dbReference type="InterPro" id="IPR023091">
    <property type="entry name" value="MetalPrtase_cat_dom_sf_prd"/>
</dbReference>
<dbReference type="InterPro" id="IPR020549">
    <property type="entry name" value="YbeY_CS"/>
</dbReference>
<keyword evidence="10" id="KW-1185">Reference proteome</keyword>
<dbReference type="SUPFAM" id="SSF55486">
    <property type="entry name" value="Metalloproteases ('zincins'), catalytic domain"/>
    <property type="match status" value="1"/>
</dbReference>
<evidence type="ECO:0000256" key="7">
    <source>
        <dbReference type="HAMAP-Rule" id="MF_00009"/>
    </source>
</evidence>
<comment type="caution">
    <text evidence="9">The sequence shown here is derived from an EMBL/GenBank/DDBJ whole genome shotgun (WGS) entry which is preliminary data.</text>
</comment>
<comment type="cofactor">
    <cofactor evidence="7">
        <name>Zn(2+)</name>
        <dbReference type="ChEBI" id="CHEBI:29105"/>
    </cofactor>
    <text evidence="7">Binds 1 zinc ion.</text>
</comment>
<dbReference type="EMBL" id="JAFMPY010000007">
    <property type="protein sequence ID" value="MBO0903688.1"/>
    <property type="molecule type" value="Genomic_DNA"/>
</dbReference>
<evidence type="ECO:0000256" key="1">
    <source>
        <dbReference type="ARBA" id="ARBA00010875"/>
    </source>
</evidence>
<proteinExistence type="inferred from homology"/>
<comment type="similarity">
    <text evidence="1 7">Belongs to the endoribonuclease YbeY family.</text>
</comment>
<evidence type="ECO:0000256" key="8">
    <source>
        <dbReference type="SAM" id="MobiDB-lite"/>
    </source>
</evidence>
<keyword evidence="7" id="KW-0698">rRNA processing</keyword>
<dbReference type="EC" id="3.1.-.-" evidence="7"/>
<feature type="binding site" evidence="7">
    <location>
        <position position="179"/>
    </location>
    <ligand>
        <name>Zn(2+)</name>
        <dbReference type="ChEBI" id="CHEBI:29105"/>
        <note>catalytic</note>
    </ligand>
</feature>
<accession>A0ABS3J1Y9</accession>
<protein>
    <recommendedName>
        <fullName evidence="7">Endoribonuclease YbeY</fullName>
        <ecNumber evidence="7">3.1.-.-</ecNumber>
    </recommendedName>
</protein>
<dbReference type="InterPro" id="IPR002036">
    <property type="entry name" value="YbeY"/>
</dbReference>
<feature type="region of interest" description="Disordered" evidence="8">
    <location>
        <begin position="1"/>
        <end position="28"/>
    </location>
</feature>
<evidence type="ECO:0000313" key="9">
    <source>
        <dbReference type="EMBL" id="MBO0903688.1"/>
    </source>
</evidence>
<sequence length="219" mass="22974">MNEPQDPRHQTKAAATSEAATDRTDCDEEVPEAGAETVTTLPLPGFAASSIVVAVDAGGWISSLGRDRLVFLTGRALAAAARHLGLPAALATEISVTYADDATVREANHAWRGKDKPTNILSFPLVQLRPGKLPGPLAGDLVLAFETVAREAASEEKPFADHLSHLIVHGFLHLLGYDHLDDGEAAEMEAAEIAILGSLGIADPYGEPPDRSAAGRADS</sequence>
<feature type="binding site" evidence="7">
    <location>
        <position position="169"/>
    </location>
    <ligand>
        <name>Zn(2+)</name>
        <dbReference type="ChEBI" id="CHEBI:29105"/>
        <note>catalytic</note>
    </ligand>
</feature>
<comment type="subcellular location">
    <subcellularLocation>
        <location evidence="7">Cytoplasm</location>
    </subcellularLocation>
</comment>
<evidence type="ECO:0000256" key="5">
    <source>
        <dbReference type="ARBA" id="ARBA00022801"/>
    </source>
</evidence>
<evidence type="ECO:0000256" key="2">
    <source>
        <dbReference type="ARBA" id="ARBA00022722"/>
    </source>
</evidence>
<gene>
    <name evidence="7 9" type="primary">ybeY</name>
    <name evidence="9" type="ORF">J1C47_08540</name>
</gene>
<comment type="function">
    <text evidence="7">Single strand-specific metallo-endoribonuclease involved in late-stage 70S ribosome quality control and in maturation of the 3' terminus of the 16S rRNA.</text>
</comment>
<dbReference type="PANTHER" id="PTHR46986:SF1">
    <property type="entry name" value="ENDORIBONUCLEASE YBEY, CHLOROPLASTIC"/>
    <property type="match status" value="1"/>
</dbReference>
<dbReference type="Proteomes" id="UP000664288">
    <property type="component" value="Unassembled WGS sequence"/>
</dbReference>
<dbReference type="PROSITE" id="PS01306">
    <property type="entry name" value="UPF0054"/>
    <property type="match status" value="1"/>
</dbReference>
<dbReference type="Gene3D" id="3.40.390.30">
    <property type="entry name" value="Metalloproteases ('zincins'), catalytic domain"/>
    <property type="match status" value="1"/>
</dbReference>